<evidence type="ECO:0000256" key="5">
    <source>
        <dbReference type="HAMAP-Rule" id="MF_01206"/>
    </source>
</evidence>
<comment type="function">
    <text evidence="5">Part of the MsrPQ system that repairs oxidized periplasmic proteins containing methionine sulfoxide residues (Met-O), using respiratory chain electrons. Thus protects these proteins from oxidative-stress damage caused by reactive species of oxygen and chlorine generated by the host defense mechanisms. MsrPQ is essential for the maintenance of envelope integrity under bleach stress, rescuing a wide series of structurally unrelated periplasmic proteins from methionine oxidation. The catalytic subunit MsrP is non-stereospecific, being able to reduce both (R-) and (S-) diastereoisomers of methionine sulfoxide.</text>
</comment>
<evidence type="ECO:0000256" key="3">
    <source>
        <dbReference type="ARBA" id="ARBA00022729"/>
    </source>
</evidence>
<protein>
    <recommendedName>
        <fullName evidence="5">Protein-methionine-sulfoxide reductase catalytic subunit MsrP</fullName>
        <ecNumber evidence="5">1.8.5.-</ecNumber>
    </recommendedName>
</protein>
<feature type="binding site" evidence="5">
    <location>
        <begin position="76"/>
        <end position="77"/>
    </location>
    <ligand>
        <name>Mo-molybdopterin</name>
        <dbReference type="ChEBI" id="CHEBI:71302"/>
    </ligand>
</feature>
<dbReference type="GO" id="GO:0030091">
    <property type="term" value="P:protein repair"/>
    <property type="evidence" value="ECO:0007669"/>
    <property type="project" value="UniProtKB-UniRule"/>
</dbReference>
<comment type="cofactor">
    <cofactor evidence="5">
        <name>Mo-molybdopterin</name>
        <dbReference type="ChEBI" id="CHEBI:71302"/>
    </cofactor>
    <text evidence="5">Binds 1 Mo-molybdopterin (Mo-MPT) cofactor per subunit.</text>
</comment>
<feature type="binding site" evidence="5">
    <location>
        <position position="214"/>
    </location>
    <ligand>
        <name>Mo-molybdopterin</name>
        <dbReference type="ChEBI" id="CHEBI:71302"/>
    </ligand>
</feature>
<evidence type="ECO:0000256" key="4">
    <source>
        <dbReference type="ARBA" id="ARBA00023002"/>
    </source>
</evidence>
<keyword evidence="2 5" id="KW-0479">Metal-binding</keyword>
<dbReference type="InterPro" id="IPR036374">
    <property type="entry name" value="OxRdtase_Mopterin-bd_sf"/>
</dbReference>
<evidence type="ECO:0000259" key="6">
    <source>
        <dbReference type="Pfam" id="PF00174"/>
    </source>
</evidence>
<dbReference type="Pfam" id="PF00174">
    <property type="entry name" value="Oxidored_molyb"/>
    <property type="match status" value="1"/>
</dbReference>
<comment type="similarity">
    <text evidence="5">Belongs to the MsrP family.</text>
</comment>
<comment type="subunit">
    <text evidence="5">Heterodimer of a catalytic subunit (MsrP) and a heme-binding subunit (MsrQ).</text>
</comment>
<accession>A0A2U9T927</accession>
<keyword evidence="8" id="KW-1185">Reference proteome</keyword>
<dbReference type="PANTHER" id="PTHR43032:SF3">
    <property type="entry name" value="PROTEIN-METHIONINE-SULFOXIDE REDUCTASE CATALYTIC SUBUNIT MSRP"/>
    <property type="match status" value="1"/>
</dbReference>
<dbReference type="HAMAP" id="MF_01206">
    <property type="entry name" value="MsrP"/>
    <property type="match status" value="1"/>
</dbReference>
<comment type="catalytic activity">
    <reaction evidence="5">
        <text>L-methionyl-[protein] + a quinone + H2O = L-methionyl-(R)-S-oxide-[protein] + a quinol</text>
        <dbReference type="Rhea" id="RHEA:51296"/>
        <dbReference type="Rhea" id="RHEA-COMP:12313"/>
        <dbReference type="Rhea" id="RHEA-COMP:12314"/>
        <dbReference type="ChEBI" id="CHEBI:15377"/>
        <dbReference type="ChEBI" id="CHEBI:16044"/>
        <dbReference type="ChEBI" id="CHEBI:24646"/>
        <dbReference type="ChEBI" id="CHEBI:45764"/>
        <dbReference type="ChEBI" id="CHEBI:132124"/>
    </reaction>
</comment>
<evidence type="ECO:0000256" key="2">
    <source>
        <dbReference type="ARBA" id="ARBA00022723"/>
    </source>
</evidence>
<dbReference type="InterPro" id="IPR022867">
    <property type="entry name" value="MsrP"/>
</dbReference>
<evidence type="ECO:0000256" key="1">
    <source>
        <dbReference type="ARBA" id="ARBA00022505"/>
    </source>
</evidence>
<feature type="binding site" evidence="5">
    <location>
        <position position="131"/>
    </location>
    <ligand>
        <name>Mo-molybdopterin</name>
        <dbReference type="ChEBI" id="CHEBI:71302"/>
    </ligand>
    <ligandPart>
        <name>Mo</name>
        <dbReference type="ChEBI" id="CHEBI:28685"/>
    </ligandPart>
</feature>
<reference evidence="7 8" key="1">
    <citation type="submission" date="2018-05" db="EMBL/GenBank/DDBJ databases">
        <title>The complete genome of Lysobacter maris HZ9B, a marine bacterium antagonistic against terrestrial plant pathogens.</title>
        <authorList>
            <person name="Zhang X.-Q."/>
        </authorList>
    </citation>
    <scope>NUCLEOTIDE SEQUENCE [LARGE SCALE GENOMIC DNA]</scope>
    <source>
        <strain evidence="7 8">HZ9B</strain>
    </source>
</reference>
<feature type="binding site" evidence="5">
    <location>
        <position position="219"/>
    </location>
    <ligand>
        <name>Mo-molybdopterin</name>
        <dbReference type="ChEBI" id="CHEBI:71302"/>
    </ligand>
</feature>
<dbReference type="NCBIfam" id="NF003767">
    <property type="entry name" value="PRK05363.1"/>
    <property type="match status" value="1"/>
</dbReference>
<comment type="catalytic activity">
    <reaction evidence="5">
        <text>L-methionyl-[protein] + a quinone + H2O = L-methionyl-(S)-S-oxide-[protein] + a quinol</text>
        <dbReference type="Rhea" id="RHEA:51292"/>
        <dbReference type="Rhea" id="RHEA-COMP:12313"/>
        <dbReference type="Rhea" id="RHEA-COMP:12315"/>
        <dbReference type="ChEBI" id="CHEBI:15377"/>
        <dbReference type="ChEBI" id="CHEBI:16044"/>
        <dbReference type="ChEBI" id="CHEBI:24646"/>
        <dbReference type="ChEBI" id="CHEBI:44120"/>
        <dbReference type="ChEBI" id="CHEBI:132124"/>
    </reaction>
</comment>
<dbReference type="EMBL" id="CP029843">
    <property type="protein sequence ID" value="AWV07384.1"/>
    <property type="molecule type" value="Genomic_DNA"/>
</dbReference>
<sequence length="316" mass="35436">MRIPENEVTDERVYLQRRRLIAGLSALPALGLSGCAEADPPAPPGPVISAAEAASGFKTDEPLTRYEDVTGYNNFYEFGTGKGDPSKAARTLRTSPWTVAVGGECARPGKLSLDDLLKGLTPEERIYRLRCVEGWSMVIPWLGVPLADVLKRFEPNSDAKYVAFTTLADREQMPGIRYRSIDWPYREGLRIDEAMHPLTLLATGLYGKALPQQNGAPLRLVVPWKYGFKSIKSIVAITFVKHRPHCSWNDLQPSEYGFFSNVNPDVDHPRWSQKTERRIAGSGSQLFAERIPTRLFNGYAEQVGDMYAGMNLRRWF</sequence>
<dbReference type="GO" id="GO:0016672">
    <property type="term" value="F:oxidoreductase activity, acting on a sulfur group of donors, quinone or similar compound as acceptor"/>
    <property type="evidence" value="ECO:0007669"/>
    <property type="project" value="UniProtKB-UniRule"/>
</dbReference>
<organism evidence="7 8">
    <name type="scientific">Marilutibacter maris</name>
    <dbReference type="NCBI Taxonomy" id="1605891"/>
    <lineage>
        <taxon>Bacteria</taxon>
        <taxon>Pseudomonadati</taxon>
        <taxon>Pseudomonadota</taxon>
        <taxon>Gammaproteobacteria</taxon>
        <taxon>Lysobacterales</taxon>
        <taxon>Lysobacteraceae</taxon>
        <taxon>Marilutibacter</taxon>
    </lineage>
</organism>
<feature type="binding site" evidence="5">
    <location>
        <begin position="230"/>
        <end position="232"/>
    </location>
    <ligand>
        <name>Mo-molybdopterin</name>
        <dbReference type="ChEBI" id="CHEBI:71302"/>
    </ligand>
</feature>
<dbReference type="Gene3D" id="3.90.420.10">
    <property type="entry name" value="Oxidoreductase, molybdopterin-binding domain"/>
    <property type="match status" value="1"/>
</dbReference>
<feature type="domain" description="Oxidoreductase molybdopterin-binding" evidence="6">
    <location>
        <begin position="93"/>
        <end position="246"/>
    </location>
</feature>
<dbReference type="GO" id="GO:0043546">
    <property type="term" value="F:molybdopterin cofactor binding"/>
    <property type="evidence" value="ECO:0007669"/>
    <property type="project" value="UniProtKB-UniRule"/>
</dbReference>
<dbReference type="SUPFAM" id="SSF56524">
    <property type="entry name" value="Oxidoreductase molybdopterin-binding domain"/>
    <property type="match status" value="1"/>
</dbReference>
<dbReference type="AlphaFoldDB" id="A0A2U9T927"/>
<dbReference type="GO" id="GO:0046872">
    <property type="term" value="F:metal ion binding"/>
    <property type="evidence" value="ECO:0007669"/>
    <property type="project" value="UniProtKB-KW"/>
</dbReference>
<feature type="binding site" evidence="5">
    <location>
        <position position="73"/>
    </location>
    <ligand>
        <name>Mo-molybdopterin</name>
        <dbReference type="ChEBI" id="CHEBI:71302"/>
    </ligand>
</feature>
<evidence type="ECO:0000313" key="8">
    <source>
        <dbReference type="Proteomes" id="UP000249447"/>
    </source>
</evidence>
<dbReference type="PANTHER" id="PTHR43032">
    <property type="entry name" value="PROTEIN-METHIONINE-SULFOXIDE REDUCTASE"/>
    <property type="match status" value="1"/>
</dbReference>
<dbReference type="Proteomes" id="UP000249447">
    <property type="component" value="Chromosome"/>
</dbReference>
<proteinExistence type="inferred from homology"/>
<keyword evidence="4 5" id="KW-0560">Oxidoreductase</keyword>
<keyword evidence="1 5" id="KW-0500">Molybdenum</keyword>
<dbReference type="EC" id="1.8.5.-" evidence="5"/>
<gene>
    <name evidence="5" type="primary">msrP</name>
    <name evidence="7" type="ORF">C9I47_1689</name>
</gene>
<dbReference type="InterPro" id="IPR000572">
    <property type="entry name" value="OxRdtase_Mopterin-bd_dom"/>
</dbReference>
<dbReference type="KEGG" id="lmb:C9I47_1689"/>
<dbReference type="PROSITE" id="PS51257">
    <property type="entry name" value="PROKAR_LIPOPROTEIN"/>
    <property type="match status" value="1"/>
</dbReference>
<evidence type="ECO:0000313" key="7">
    <source>
        <dbReference type="EMBL" id="AWV07384.1"/>
    </source>
</evidence>
<feature type="binding site" evidence="5">
    <location>
        <position position="166"/>
    </location>
    <ligand>
        <name>Mo-molybdopterin</name>
        <dbReference type="ChEBI" id="CHEBI:71302"/>
    </ligand>
</feature>
<name>A0A2U9T927_9GAMM</name>
<keyword evidence="3 5" id="KW-0732">Signal</keyword>